<reference evidence="7" key="2">
    <citation type="submission" date="2025-08" db="UniProtKB">
        <authorList>
            <consortium name="RefSeq"/>
        </authorList>
    </citation>
    <scope>IDENTIFICATION</scope>
</reference>
<comment type="similarity">
    <text evidence="4">Belongs to the immunoglobulin superfamily. CEA family.</text>
</comment>
<evidence type="ECO:0000256" key="1">
    <source>
        <dbReference type="ARBA" id="ARBA00022729"/>
    </source>
</evidence>
<dbReference type="Proteomes" id="UP001652624">
    <property type="component" value="Chromosome 2"/>
</dbReference>
<feature type="domain" description="Ig-like" evidence="5">
    <location>
        <begin position="243"/>
        <end position="348"/>
    </location>
</feature>
<evidence type="ECO:0000313" key="7">
    <source>
        <dbReference type="RefSeq" id="XP_060042415.1"/>
    </source>
</evidence>
<evidence type="ECO:0000259" key="5">
    <source>
        <dbReference type="PROSITE" id="PS50835"/>
    </source>
</evidence>
<dbReference type="InterPro" id="IPR003598">
    <property type="entry name" value="Ig_sub2"/>
</dbReference>
<keyword evidence="2" id="KW-0325">Glycoprotein</keyword>
<dbReference type="PANTHER" id="PTHR44427">
    <property type="entry name" value="CARCINOEMBRYONIC ANTIGEN-RELATED CELL ADHESION MOLECULE 19"/>
    <property type="match status" value="1"/>
</dbReference>
<evidence type="ECO:0000256" key="4">
    <source>
        <dbReference type="ARBA" id="ARBA00038222"/>
    </source>
</evidence>
<dbReference type="CDD" id="cd05774">
    <property type="entry name" value="IgV_CEACAM_D1"/>
    <property type="match status" value="1"/>
</dbReference>
<dbReference type="InterPro" id="IPR050831">
    <property type="entry name" value="CEA_cell_adhesion"/>
</dbReference>
<evidence type="ECO:0000256" key="3">
    <source>
        <dbReference type="ARBA" id="ARBA00023319"/>
    </source>
</evidence>
<accession>A0ABM3X0S4</accession>
<dbReference type="Pfam" id="PF07679">
    <property type="entry name" value="I-set"/>
    <property type="match status" value="1"/>
</dbReference>
<dbReference type="Pfam" id="PF13927">
    <property type="entry name" value="Ig_3"/>
    <property type="match status" value="1"/>
</dbReference>
<dbReference type="SMART" id="SM00409">
    <property type="entry name" value="IG"/>
    <property type="match status" value="5"/>
</dbReference>
<proteinExistence type="inferred from homology"/>
<feature type="domain" description="Ig-like" evidence="5">
    <location>
        <begin position="512"/>
        <end position="587"/>
    </location>
</feature>
<feature type="domain" description="Ig-like" evidence="5">
    <location>
        <begin position="116"/>
        <end position="192"/>
    </location>
</feature>
<dbReference type="InterPro" id="IPR013783">
    <property type="entry name" value="Ig-like_fold"/>
</dbReference>
<keyword evidence="1" id="KW-0732">Signal</keyword>
<dbReference type="Pfam" id="PF07686">
    <property type="entry name" value="V-set"/>
    <property type="match status" value="2"/>
</dbReference>
<name>A0ABM3X0S4_ERIEU</name>
<dbReference type="Pfam" id="PF13895">
    <property type="entry name" value="Ig_2"/>
    <property type="match status" value="1"/>
</dbReference>
<dbReference type="InterPro" id="IPR013106">
    <property type="entry name" value="Ig_V-set"/>
</dbReference>
<keyword evidence="6" id="KW-1185">Reference proteome</keyword>
<dbReference type="InterPro" id="IPR036179">
    <property type="entry name" value="Ig-like_dom_sf"/>
</dbReference>
<dbReference type="SUPFAM" id="SSF48726">
    <property type="entry name" value="Immunoglobulin"/>
    <property type="match status" value="5"/>
</dbReference>
<dbReference type="RefSeq" id="XP_060042415.1">
    <property type="nucleotide sequence ID" value="XM_060186432.1"/>
</dbReference>
<evidence type="ECO:0000256" key="2">
    <source>
        <dbReference type="ARBA" id="ARBA00023180"/>
    </source>
</evidence>
<gene>
    <name evidence="7" type="primary">LOC103122343</name>
</gene>
<dbReference type="InterPro" id="IPR003599">
    <property type="entry name" value="Ig_sub"/>
</dbReference>
<dbReference type="InterPro" id="IPR013098">
    <property type="entry name" value="Ig_I-set"/>
</dbReference>
<dbReference type="PROSITE" id="PS50835">
    <property type="entry name" value="IG_LIKE"/>
    <property type="match status" value="3"/>
</dbReference>
<protein>
    <submittedName>
        <fullName evidence="7">Carcinoembryonic antigen-related cell adhesion molecule 6</fullName>
    </submittedName>
</protein>
<organism evidence="6 7">
    <name type="scientific">Erinaceus europaeus</name>
    <name type="common">Western European hedgehog</name>
    <dbReference type="NCBI Taxonomy" id="9365"/>
    <lineage>
        <taxon>Eukaryota</taxon>
        <taxon>Metazoa</taxon>
        <taxon>Chordata</taxon>
        <taxon>Craniata</taxon>
        <taxon>Vertebrata</taxon>
        <taxon>Euteleostomi</taxon>
        <taxon>Mammalia</taxon>
        <taxon>Eutheria</taxon>
        <taxon>Laurasiatheria</taxon>
        <taxon>Eulipotyphla</taxon>
        <taxon>Erinaceidae</taxon>
        <taxon>Erinaceinae</taxon>
        <taxon>Erinaceus</taxon>
    </lineage>
</organism>
<keyword evidence="3" id="KW-0393">Immunoglobulin domain</keyword>
<dbReference type="SMART" id="SM00408">
    <property type="entry name" value="IGc2"/>
    <property type="match status" value="3"/>
</dbReference>
<dbReference type="PANTHER" id="PTHR44427:SF1">
    <property type="entry name" value="CARCINOEMBRYONIC ANTIGEN-RELATED CELL ADHESION MOLECULE 1"/>
    <property type="match status" value="1"/>
</dbReference>
<sequence length="610" mass="68974">MSSAAAEMTIEVTPPNPVEGNDVNIIVRNLPIDTTVHFWYIGRSSLFRQLIVAYEKDTKKNFPGPAFTGREKISHSSSLLIRNITRKHTGYYIFQVMKPFYQTEEVLTWLRVHYGPDTPFISPSYVFYPPGASVNLSCYADSDPPAEYTWLVNGKVQTPSRELFIPNISQSVDQSYTCYVYNSVTRLHRTVVKTFAVKAADLNQMNGTSTTLTCFNSDGIHRCRVSDYFGKTKPMIVQNVQGPQIKQDFPPLLQSIPGMKTFGLMAIVCENSAYELGYYEGLGAQDKSQVSFRWFHNNKMLNLTERMTLSLDDHVLTINPVRKEDAGEYQCMISKRVFSSKSEPIKLNEHFWSSSSTLRGRTQQAVPPMETLSAPVHIGCIPWMRFLLAVSLLTIWMSTTTGKITVEVIPPNPIEGMDVLLHVHNLTRGVSVHFWYKGDCSHSRRLLVSYDKKKKATYPGPAYSIRETVYDNGSLLIQNVTRKDTGKYSFHVIKIFYQTEEVSVNLRVHYGPETPIITNSVTYHQSGATLKLSCHAASDPPALYTWLFNGKPQNCSQELIIPNISRYNTGWYSCIAYNSALDSKMFTVTNIILLNYGCPQLANHQQNVGT</sequence>
<dbReference type="Gene3D" id="2.60.40.10">
    <property type="entry name" value="Immunoglobulins"/>
    <property type="match status" value="5"/>
</dbReference>
<evidence type="ECO:0000313" key="6">
    <source>
        <dbReference type="Proteomes" id="UP001652624"/>
    </source>
</evidence>
<dbReference type="InterPro" id="IPR007110">
    <property type="entry name" value="Ig-like_dom"/>
</dbReference>
<dbReference type="GeneID" id="103122343"/>
<reference evidence="6" key="1">
    <citation type="submission" date="2025-05" db="UniProtKB">
        <authorList>
            <consortium name="RefSeq"/>
        </authorList>
    </citation>
    <scope>NUCLEOTIDE SEQUENCE [LARGE SCALE GENOMIC DNA]</scope>
</reference>